<sequence>MEGKSSTTTTTSLCNEMNEIWKYTVKIEQRREGKQGWKENGRIWGREEENPGSRTIVNEIQSKQGCEEMEPQKTQESRDRGRREGKQASAQV</sequence>
<feature type="compositionally biased region" description="Basic and acidic residues" evidence="1">
    <location>
        <begin position="70"/>
        <end position="86"/>
    </location>
</feature>
<dbReference type="Proteomes" id="UP000308652">
    <property type="component" value="Unassembled WGS sequence"/>
</dbReference>
<dbReference type="EMBL" id="ML213606">
    <property type="protein sequence ID" value="TFK37722.1"/>
    <property type="molecule type" value="Genomic_DNA"/>
</dbReference>
<evidence type="ECO:0000313" key="2">
    <source>
        <dbReference type="EMBL" id="TFK37722.1"/>
    </source>
</evidence>
<accession>A0A5C3LY06</accession>
<feature type="compositionally biased region" description="Basic and acidic residues" evidence="1">
    <location>
        <begin position="30"/>
        <end position="51"/>
    </location>
</feature>
<evidence type="ECO:0000256" key="1">
    <source>
        <dbReference type="SAM" id="MobiDB-lite"/>
    </source>
</evidence>
<dbReference type="AlphaFoldDB" id="A0A5C3LY06"/>
<feature type="region of interest" description="Disordered" evidence="1">
    <location>
        <begin position="30"/>
        <end position="92"/>
    </location>
</feature>
<protein>
    <submittedName>
        <fullName evidence="2">Uncharacterized protein</fullName>
    </submittedName>
</protein>
<evidence type="ECO:0000313" key="3">
    <source>
        <dbReference type="Proteomes" id="UP000308652"/>
    </source>
</evidence>
<reference evidence="2 3" key="1">
    <citation type="journal article" date="2019" name="Nat. Ecol. Evol.">
        <title>Megaphylogeny resolves global patterns of mushroom evolution.</title>
        <authorList>
            <person name="Varga T."/>
            <person name="Krizsan K."/>
            <person name="Foldi C."/>
            <person name="Dima B."/>
            <person name="Sanchez-Garcia M."/>
            <person name="Sanchez-Ramirez S."/>
            <person name="Szollosi G.J."/>
            <person name="Szarkandi J.G."/>
            <person name="Papp V."/>
            <person name="Albert L."/>
            <person name="Andreopoulos W."/>
            <person name="Angelini C."/>
            <person name="Antonin V."/>
            <person name="Barry K.W."/>
            <person name="Bougher N.L."/>
            <person name="Buchanan P."/>
            <person name="Buyck B."/>
            <person name="Bense V."/>
            <person name="Catcheside P."/>
            <person name="Chovatia M."/>
            <person name="Cooper J."/>
            <person name="Damon W."/>
            <person name="Desjardin D."/>
            <person name="Finy P."/>
            <person name="Geml J."/>
            <person name="Haridas S."/>
            <person name="Hughes K."/>
            <person name="Justo A."/>
            <person name="Karasinski D."/>
            <person name="Kautmanova I."/>
            <person name="Kiss B."/>
            <person name="Kocsube S."/>
            <person name="Kotiranta H."/>
            <person name="LaButti K.M."/>
            <person name="Lechner B.E."/>
            <person name="Liimatainen K."/>
            <person name="Lipzen A."/>
            <person name="Lukacs Z."/>
            <person name="Mihaltcheva S."/>
            <person name="Morgado L.N."/>
            <person name="Niskanen T."/>
            <person name="Noordeloos M.E."/>
            <person name="Ohm R.A."/>
            <person name="Ortiz-Santana B."/>
            <person name="Ovrebo C."/>
            <person name="Racz N."/>
            <person name="Riley R."/>
            <person name="Savchenko A."/>
            <person name="Shiryaev A."/>
            <person name="Soop K."/>
            <person name="Spirin V."/>
            <person name="Szebenyi C."/>
            <person name="Tomsovsky M."/>
            <person name="Tulloss R.E."/>
            <person name="Uehling J."/>
            <person name="Grigoriev I.V."/>
            <person name="Vagvolgyi C."/>
            <person name="Papp T."/>
            <person name="Martin F.M."/>
            <person name="Miettinen O."/>
            <person name="Hibbett D.S."/>
            <person name="Nagy L.G."/>
        </authorList>
    </citation>
    <scope>NUCLEOTIDE SEQUENCE [LARGE SCALE GENOMIC DNA]</scope>
    <source>
        <strain evidence="2 3">CBS 166.37</strain>
    </source>
</reference>
<organism evidence="2 3">
    <name type="scientific">Crucibulum laeve</name>
    <dbReference type="NCBI Taxonomy" id="68775"/>
    <lineage>
        <taxon>Eukaryota</taxon>
        <taxon>Fungi</taxon>
        <taxon>Dikarya</taxon>
        <taxon>Basidiomycota</taxon>
        <taxon>Agaricomycotina</taxon>
        <taxon>Agaricomycetes</taxon>
        <taxon>Agaricomycetidae</taxon>
        <taxon>Agaricales</taxon>
        <taxon>Agaricineae</taxon>
        <taxon>Nidulariaceae</taxon>
        <taxon>Crucibulum</taxon>
    </lineage>
</organism>
<keyword evidence="3" id="KW-1185">Reference proteome</keyword>
<gene>
    <name evidence="2" type="ORF">BDQ12DRAFT_684586</name>
</gene>
<feature type="compositionally biased region" description="Polar residues" evidence="1">
    <location>
        <begin position="52"/>
        <end position="64"/>
    </location>
</feature>
<proteinExistence type="predicted"/>
<name>A0A5C3LY06_9AGAR</name>